<comment type="caution">
    <text evidence="1">The sequence shown here is derived from an EMBL/GenBank/DDBJ whole genome shotgun (WGS) entry which is preliminary data.</text>
</comment>
<organism evidence="1 2">
    <name type="scientific">Sphingomonas citri</name>
    <dbReference type="NCBI Taxonomy" id="2862499"/>
    <lineage>
        <taxon>Bacteria</taxon>
        <taxon>Pseudomonadati</taxon>
        <taxon>Pseudomonadota</taxon>
        <taxon>Alphaproteobacteria</taxon>
        <taxon>Sphingomonadales</taxon>
        <taxon>Sphingomonadaceae</taxon>
        <taxon>Sphingomonas</taxon>
    </lineage>
</organism>
<accession>A0ABS7BQP5</accession>
<protein>
    <submittedName>
        <fullName evidence="1">Uncharacterized protein</fullName>
    </submittedName>
</protein>
<proteinExistence type="predicted"/>
<dbReference type="Proteomes" id="UP000759103">
    <property type="component" value="Unassembled WGS sequence"/>
</dbReference>
<sequence>MMTAHRAPTAMAVRAARGLRPAYVLPFSSAIVETPVGRFTFHRVVDPKPALTPTYAVLA</sequence>
<name>A0ABS7BQP5_9SPHN</name>
<reference evidence="1 2" key="1">
    <citation type="submission" date="2021-07" db="EMBL/GenBank/DDBJ databases">
        <title>Sphingomonas sp.</title>
        <authorList>
            <person name="Feng G."/>
            <person name="Li J."/>
            <person name="Pan M."/>
        </authorList>
    </citation>
    <scope>NUCLEOTIDE SEQUENCE [LARGE SCALE GENOMIC DNA]</scope>
    <source>
        <strain evidence="1 2">RRHST34</strain>
    </source>
</reference>
<dbReference type="EMBL" id="JAHXZN010000005">
    <property type="protein sequence ID" value="MBW6531908.1"/>
    <property type="molecule type" value="Genomic_DNA"/>
</dbReference>
<evidence type="ECO:0000313" key="1">
    <source>
        <dbReference type="EMBL" id="MBW6531908.1"/>
    </source>
</evidence>
<keyword evidence="2" id="KW-1185">Reference proteome</keyword>
<evidence type="ECO:0000313" key="2">
    <source>
        <dbReference type="Proteomes" id="UP000759103"/>
    </source>
</evidence>
<dbReference type="RefSeq" id="WP_219749289.1">
    <property type="nucleotide sequence ID" value="NZ_JAHXZN010000005.1"/>
</dbReference>
<gene>
    <name evidence="1" type="ORF">KZ820_14295</name>
</gene>